<keyword evidence="2" id="KW-1003">Cell membrane</keyword>
<name>A0A0C2JEQ3_9ACTN</name>
<keyword evidence="9" id="KW-1185">Reference proteome</keyword>
<evidence type="ECO:0000256" key="6">
    <source>
        <dbReference type="SAM" id="Phobius"/>
    </source>
</evidence>
<proteinExistence type="predicted"/>
<feature type="transmembrane region" description="Helical" evidence="6">
    <location>
        <begin position="318"/>
        <end position="342"/>
    </location>
</feature>
<feature type="transmembrane region" description="Helical" evidence="6">
    <location>
        <begin position="416"/>
        <end position="434"/>
    </location>
</feature>
<feature type="transmembrane region" description="Helical" evidence="6">
    <location>
        <begin position="268"/>
        <end position="297"/>
    </location>
</feature>
<dbReference type="Proteomes" id="UP000031675">
    <property type="component" value="Unassembled WGS sequence"/>
</dbReference>
<feature type="transmembrane region" description="Helical" evidence="6">
    <location>
        <begin position="362"/>
        <end position="382"/>
    </location>
</feature>
<evidence type="ECO:0000313" key="8">
    <source>
        <dbReference type="EMBL" id="KIH99821.1"/>
    </source>
</evidence>
<feature type="transmembrane region" description="Helical" evidence="6">
    <location>
        <begin position="440"/>
        <end position="462"/>
    </location>
</feature>
<dbReference type="STRING" id="183763.LP52_06125"/>
<accession>A0A0C2JEQ3</accession>
<keyword evidence="4 6" id="KW-1133">Transmembrane helix</keyword>
<keyword evidence="5 6" id="KW-0472">Membrane</keyword>
<dbReference type="InterPro" id="IPR003838">
    <property type="entry name" value="ABC3_permease_C"/>
</dbReference>
<evidence type="ECO:0000256" key="4">
    <source>
        <dbReference type="ARBA" id="ARBA00022989"/>
    </source>
</evidence>
<evidence type="ECO:0000259" key="7">
    <source>
        <dbReference type="Pfam" id="PF02687"/>
    </source>
</evidence>
<evidence type="ECO:0000313" key="9">
    <source>
        <dbReference type="Proteomes" id="UP000031675"/>
    </source>
</evidence>
<dbReference type="GO" id="GO:0005886">
    <property type="term" value="C:plasma membrane"/>
    <property type="evidence" value="ECO:0007669"/>
    <property type="project" value="UniProtKB-SubCell"/>
</dbReference>
<gene>
    <name evidence="8" type="ORF">LP52_06125</name>
</gene>
<comment type="subcellular location">
    <subcellularLocation>
        <location evidence="1">Cell membrane</location>
        <topology evidence="1">Multi-pass membrane protein</topology>
    </subcellularLocation>
</comment>
<evidence type="ECO:0000256" key="2">
    <source>
        <dbReference type="ARBA" id="ARBA00022475"/>
    </source>
</evidence>
<protein>
    <recommendedName>
        <fullName evidence="7">ABC3 transporter permease C-terminal domain-containing protein</fullName>
    </recommendedName>
</protein>
<feature type="transmembrane region" description="Helical" evidence="6">
    <location>
        <begin position="495"/>
        <end position="515"/>
    </location>
</feature>
<dbReference type="AlphaFoldDB" id="A0A0C2JEQ3"/>
<dbReference type="InterPro" id="IPR038766">
    <property type="entry name" value="Membrane_comp_ABC_pdt"/>
</dbReference>
<feature type="transmembrane region" description="Helical" evidence="6">
    <location>
        <begin position="819"/>
        <end position="837"/>
    </location>
</feature>
<feature type="transmembrane region" description="Helical" evidence="6">
    <location>
        <begin position="730"/>
        <end position="748"/>
    </location>
</feature>
<organism evidence="8 9">
    <name type="scientific">Streptomonospora alba</name>
    <dbReference type="NCBI Taxonomy" id="183763"/>
    <lineage>
        <taxon>Bacteria</taxon>
        <taxon>Bacillati</taxon>
        <taxon>Actinomycetota</taxon>
        <taxon>Actinomycetes</taxon>
        <taxon>Streptosporangiales</taxon>
        <taxon>Nocardiopsidaceae</taxon>
        <taxon>Streptomonospora</taxon>
    </lineage>
</organism>
<feature type="domain" description="ABC3 transporter permease C-terminal" evidence="7">
    <location>
        <begin position="275"/>
        <end position="392"/>
    </location>
</feature>
<reference evidence="9" key="1">
    <citation type="journal article" date="2015" name="Chem. Biol.">
        <title>Structure, bioactivity, and resistance mechanism of streptomonomicin, an unusual lasso Peptide from an understudied halophilic actinomycete.</title>
        <authorList>
            <person name="Metelev M."/>
            <person name="Tietz J.I."/>
            <person name="Melby J.O."/>
            <person name="Blair P.M."/>
            <person name="Zhu L."/>
            <person name="Livnat I."/>
            <person name="Severinov K."/>
            <person name="Mitchell D.A."/>
        </authorList>
    </citation>
    <scope>NUCLEOTIDE SEQUENCE [LARGE SCALE GENOMIC DNA]</scope>
    <source>
        <strain evidence="9">YIM 90003</strain>
    </source>
</reference>
<sequence length="853" mass="84100">MRLARKRIGGLSAVALAVAGGAAFVTVGGVLAETGLRSHLPAERTAGADVVVAAPQTLDQPDDLDAALPERAQLPGRLVDRLGGLAEASAAVGEVSFPAAVVSGGGTASGPDPRTAGRAWSAAELPGGDVAGAAPQGTGEVALDAAAARSAGVGVGDELRVTAAGRTGDYRLSAIVADAGSGVFFADTVAAEFDARADGAGRAGPAGGPPAAGVDLIALRSAPGTSAEELAEAVRGDVEASGSDAVVYAGDARGDAEAPAASAGRATLLAIAGSLSGTVLLIVGFAVAGAVSVSVAAQRRDLALLRIVGATPRRIRRLVAVPDLFSAAVALLPGIAAGYLLAAWLHELLAGVGVVPAGLPVAVGPLPAVAAAVLLLGTVWLASVAASAPVSAAPPIGALAESAAQPRPPRPWRARAGAALMAASAVLSVPPLLVDSRMGMVGTATASLVAVIGLALAGPALVRALTGAAARRLPARASALTWLAVRNLHGHAYRVAGAAASLAMAVAFTLGYAYAHTTPVAAADMQRSESTLAQHRVSAPGIGGVPDEAASAVRDAPGVAAAVASIPTSVAWPYQALGEDTRSFDVLPADALGPGAAAVVDPGVVDGDLDRLSGSAIAVGASYADRRGVEVGDTPAFRLGDGTRVRARVAALYERELAFGPVLLSRDLVAGHVTGGLPTALLVRTRDGEEAAAAGALESVAAEHPGVEVAAAAGSAESGGETSALPADTVLNFVVLSALLGYMLMAVANRLAAQTLQRGAEVSALRSVGMTPGQVRSVLRRESLMLAAGAVAAGVVAVAVPLALVGIGYLGRPWPGGPVWLLPASAAVVALLAWLSVEFPARRLVAAAARREE</sequence>
<evidence type="ECO:0000256" key="5">
    <source>
        <dbReference type="ARBA" id="ARBA00023136"/>
    </source>
</evidence>
<dbReference type="Pfam" id="PF02687">
    <property type="entry name" value="FtsX"/>
    <property type="match status" value="1"/>
</dbReference>
<comment type="caution">
    <text evidence="8">The sequence shown here is derived from an EMBL/GenBank/DDBJ whole genome shotgun (WGS) entry which is preliminary data.</text>
</comment>
<dbReference type="PANTHER" id="PTHR30287:SF1">
    <property type="entry name" value="INNER MEMBRANE PROTEIN"/>
    <property type="match status" value="1"/>
</dbReference>
<evidence type="ECO:0000256" key="1">
    <source>
        <dbReference type="ARBA" id="ARBA00004651"/>
    </source>
</evidence>
<dbReference type="EMBL" id="JROO01000009">
    <property type="protein sequence ID" value="KIH99821.1"/>
    <property type="molecule type" value="Genomic_DNA"/>
</dbReference>
<feature type="transmembrane region" description="Helical" evidence="6">
    <location>
        <begin position="784"/>
        <end position="807"/>
    </location>
</feature>
<dbReference type="PANTHER" id="PTHR30287">
    <property type="entry name" value="MEMBRANE COMPONENT OF PREDICTED ABC SUPERFAMILY METABOLITE UPTAKE TRANSPORTER"/>
    <property type="match status" value="1"/>
</dbReference>
<evidence type="ECO:0000256" key="3">
    <source>
        <dbReference type="ARBA" id="ARBA00022692"/>
    </source>
</evidence>
<keyword evidence="3 6" id="KW-0812">Transmembrane</keyword>